<protein>
    <recommendedName>
        <fullName evidence="2">Secretion system C-terminal sorting domain-containing protein</fullName>
    </recommendedName>
</protein>
<reference evidence="1" key="1">
    <citation type="journal article" date="2014" name="Front. Microbiol.">
        <title>High frequency of phylogenetically diverse reductive dehalogenase-homologous genes in deep subseafloor sedimentary metagenomes.</title>
        <authorList>
            <person name="Kawai M."/>
            <person name="Futagami T."/>
            <person name="Toyoda A."/>
            <person name="Takaki Y."/>
            <person name="Nishi S."/>
            <person name="Hori S."/>
            <person name="Arai W."/>
            <person name="Tsubouchi T."/>
            <person name="Morono Y."/>
            <person name="Uchiyama I."/>
            <person name="Ito T."/>
            <person name="Fujiyama A."/>
            <person name="Inagaki F."/>
            <person name="Takami H."/>
        </authorList>
    </citation>
    <scope>NUCLEOTIDE SEQUENCE</scope>
    <source>
        <strain evidence="1">Expedition CK06-06</strain>
    </source>
</reference>
<dbReference type="InterPro" id="IPR036852">
    <property type="entry name" value="Peptidase_S8/S53_dom_sf"/>
</dbReference>
<sequence>MLSYNPQLSNEEIRMKLTETSVSDAFTGLIPNTSWGYGKANVYEAVTLIYDPEESETYSPTVTVSSNPVSNRALFTYTLPEGTTQATLQVYNIVGALLFQQEVDPESSQYEWDLIDNLGRLLANGLYLYTIIAGGNSSEIERLVIIR</sequence>
<gene>
    <name evidence="1" type="ORF">S01H4_42225</name>
</gene>
<evidence type="ECO:0008006" key="2">
    <source>
        <dbReference type="Google" id="ProtNLM"/>
    </source>
</evidence>
<dbReference type="AlphaFoldDB" id="X1CAL1"/>
<proteinExistence type="predicted"/>
<dbReference type="GO" id="GO:0004252">
    <property type="term" value="F:serine-type endopeptidase activity"/>
    <property type="evidence" value="ECO:0007669"/>
    <property type="project" value="InterPro"/>
</dbReference>
<accession>X1CAL1</accession>
<organism evidence="1">
    <name type="scientific">marine sediment metagenome</name>
    <dbReference type="NCBI Taxonomy" id="412755"/>
    <lineage>
        <taxon>unclassified sequences</taxon>
        <taxon>metagenomes</taxon>
        <taxon>ecological metagenomes</taxon>
    </lineage>
</organism>
<dbReference type="GO" id="GO:0006508">
    <property type="term" value="P:proteolysis"/>
    <property type="evidence" value="ECO:0007669"/>
    <property type="project" value="InterPro"/>
</dbReference>
<dbReference type="EMBL" id="BART01023169">
    <property type="protein sequence ID" value="GAH04492.1"/>
    <property type="molecule type" value="Genomic_DNA"/>
</dbReference>
<dbReference type="SUPFAM" id="SSF52743">
    <property type="entry name" value="Subtilisin-like"/>
    <property type="match status" value="1"/>
</dbReference>
<dbReference type="InterPro" id="IPR026444">
    <property type="entry name" value="Secre_tail"/>
</dbReference>
<dbReference type="Gene3D" id="2.60.40.4070">
    <property type="match status" value="1"/>
</dbReference>
<comment type="caution">
    <text evidence="1">The sequence shown here is derived from an EMBL/GenBank/DDBJ whole genome shotgun (WGS) entry which is preliminary data.</text>
</comment>
<evidence type="ECO:0000313" key="1">
    <source>
        <dbReference type="EMBL" id="GAH04492.1"/>
    </source>
</evidence>
<dbReference type="NCBIfam" id="TIGR04183">
    <property type="entry name" value="Por_Secre_tail"/>
    <property type="match status" value="1"/>
</dbReference>
<name>X1CAL1_9ZZZZ</name>